<dbReference type="GO" id="GO:0051083">
    <property type="term" value="P:'de novo' cotranslational protein folding"/>
    <property type="evidence" value="ECO:0007669"/>
    <property type="project" value="TreeGrafter"/>
</dbReference>
<dbReference type="GO" id="GO:0043022">
    <property type="term" value="F:ribosome binding"/>
    <property type="evidence" value="ECO:0007669"/>
    <property type="project" value="TreeGrafter"/>
</dbReference>
<accession>A0A447CZ98</accession>
<dbReference type="EC" id="5.2.1.8" evidence="3 12"/>
<dbReference type="PROSITE" id="PS50059">
    <property type="entry name" value="FKBP_PPIASE"/>
    <property type="match status" value="1"/>
</dbReference>
<dbReference type="AlphaFoldDB" id="A0A447CZ98"/>
<protein>
    <recommendedName>
        <fullName evidence="4 12">Trigger factor</fullName>
        <shortName evidence="12">TF</shortName>
        <ecNumber evidence="3 12">5.2.1.8</ecNumber>
    </recommendedName>
    <alternativeName>
        <fullName evidence="11 12">PPIase</fullName>
    </alternativeName>
</protein>
<dbReference type="InterPro" id="IPR008880">
    <property type="entry name" value="Trigger_fac_C"/>
</dbReference>
<dbReference type="Pfam" id="PF00254">
    <property type="entry name" value="FKBP_C"/>
    <property type="match status" value="1"/>
</dbReference>
<dbReference type="SUPFAM" id="SSF54534">
    <property type="entry name" value="FKBP-like"/>
    <property type="match status" value="1"/>
</dbReference>
<comment type="caution">
    <text evidence="16">The sequence shown here is derived from an EMBL/GenBank/DDBJ whole genome shotgun (WGS) entry which is preliminary data.</text>
</comment>
<keyword evidence="5 12" id="KW-0132">Cell division</keyword>
<dbReference type="GO" id="GO:0005737">
    <property type="term" value="C:cytoplasm"/>
    <property type="evidence" value="ECO:0007669"/>
    <property type="project" value="UniProtKB-SubCell"/>
</dbReference>
<dbReference type="InterPro" id="IPR027304">
    <property type="entry name" value="Trigger_fact/SurA_dom_sf"/>
</dbReference>
<comment type="function">
    <text evidence="10 12">Involved in protein export. Acts as a chaperone by maintaining the newly synthesized protein in an open conformation. Functions as a peptidyl-prolyl cis-trans isomerase.</text>
</comment>
<evidence type="ECO:0000313" key="17">
    <source>
        <dbReference type="Proteomes" id="UP000289200"/>
    </source>
</evidence>
<dbReference type="Gene3D" id="1.10.3120.10">
    <property type="entry name" value="Trigger factor, C-terminal domain"/>
    <property type="match status" value="1"/>
</dbReference>
<dbReference type="InterPro" id="IPR005215">
    <property type="entry name" value="Trig_fac"/>
</dbReference>
<dbReference type="InterPro" id="IPR046357">
    <property type="entry name" value="PPIase_dom_sf"/>
</dbReference>
<reference evidence="17" key="1">
    <citation type="submission" date="2018-10" db="EMBL/GenBank/DDBJ databases">
        <authorList>
            <person name="Peiro R."/>
            <person name="Begona"/>
            <person name="Cbmso G."/>
            <person name="Lopez M."/>
            <person name="Gonzalez S."/>
            <person name="Sacristan E."/>
            <person name="Castillo E."/>
        </authorList>
    </citation>
    <scope>NUCLEOTIDE SEQUENCE [LARGE SCALE GENOMIC DNA]</scope>
</reference>
<comment type="catalytic activity">
    <reaction evidence="1 12 13">
        <text>[protein]-peptidylproline (omega=180) = [protein]-peptidylproline (omega=0)</text>
        <dbReference type="Rhea" id="RHEA:16237"/>
        <dbReference type="Rhea" id="RHEA-COMP:10747"/>
        <dbReference type="Rhea" id="RHEA-COMP:10748"/>
        <dbReference type="ChEBI" id="CHEBI:83833"/>
        <dbReference type="ChEBI" id="CHEBI:83834"/>
        <dbReference type="EC" id="5.2.1.8"/>
    </reaction>
</comment>
<dbReference type="Gene3D" id="3.10.50.40">
    <property type="match status" value="1"/>
</dbReference>
<keyword evidence="7 12" id="KW-0143">Chaperone</keyword>
<evidence type="ECO:0000256" key="11">
    <source>
        <dbReference type="ARBA" id="ARBA00029986"/>
    </source>
</evidence>
<evidence type="ECO:0000256" key="1">
    <source>
        <dbReference type="ARBA" id="ARBA00000971"/>
    </source>
</evidence>
<dbReference type="FunFam" id="3.10.50.40:FF:000001">
    <property type="entry name" value="Trigger factor"/>
    <property type="match status" value="1"/>
</dbReference>
<dbReference type="PIRSF" id="PIRSF003095">
    <property type="entry name" value="Trigger_factor"/>
    <property type="match status" value="1"/>
</dbReference>
<sequence>MDVTQTTADGLKREFRVVVPAADLETRLSDRRSRLKDQVRINGFRPGKVPVAHLRKLYGRAVMAEAIEELVRETNAKIVTDNGFKLAMDPQVKMPEDKTELEGVVEGKADLSYTVSLEVVPAIELADFKGITLERLVAEVADDEVREATKRLADQNRPFAPKAEDAAAETGDRLVVSFVGRIDGEAFEGGTAEDVPLQLGSGTFIPGFEDQLVGAKAGETRTVTVTFPETYMAANLAGKTAAFEVTVKSVEAPGEVALDDDFAKKLGLESLAKLEEAIRERMKADYAAQSRQKLKRQLLDRLDALHKFDPPPTLVEEEFKSVWETVVSDLKAQNRSFADEGTDEEKAKEEYRGIADRRVRLGLVLAEIGEKNAIKVTDEEVSRAIVERARQYPGREQEVWDFYRKTPAAVASVRAPLFEEKVVDYILELATVTERTVPKDELFKDDETAADAA</sequence>
<dbReference type="Gene3D" id="3.30.70.1050">
    <property type="entry name" value="Trigger factor ribosome-binding domain"/>
    <property type="match status" value="1"/>
</dbReference>
<dbReference type="PANTHER" id="PTHR30560:SF3">
    <property type="entry name" value="TRIGGER FACTOR-LIKE PROTEIN TIG, CHLOROPLASTIC"/>
    <property type="match status" value="1"/>
</dbReference>
<evidence type="ECO:0000256" key="2">
    <source>
        <dbReference type="ARBA" id="ARBA00005464"/>
    </source>
</evidence>
<dbReference type="GO" id="GO:0015031">
    <property type="term" value="P:protein transport"/>
    <property type="evidence" value="ECO:0007669"/>
    <property type="project" value="UniProtKB-UniRule"/>
</dbReference>
<keyword evidence="6 12" id="KW-0697">Rotamase</keyword>
<evidence type="ECO:0000256" key="8">
    <source>
        <dbReference type="ARBA" id="ARBA00023235"/>
    </source>
</evidence>
<gene>
    <name evidence="12 16" type="primary">tig</name>
    <name evidence="16" type="ORF">RHODGE_RHODGE_03768</name>
</gene>
<dbReference type="SUPFAM" id="SSF102735">
    <property type="entry name" value="Trigger factor ribosome-binding domain"/>
    <property type="match status" value="1"/>
</dbReference>
<evidence type="ECO:0000256" key="7">
    <source>
        <dbReference type="ARBA" id="ARBA00023186"/>
    </source>
</evidence>
<dbReference type="RefSeq" id="WP_129610660.1">
    <property type="nucleotide sequence ID" value="NZ_UWOC01000172.1"/>
</dbReference>
<evidence type="ECO:0000256" key="13">
    <source>
        <dbReference type="PROSITE-ProRule" id="PRU00277"/>
    </source>
</evidence>
<dbReference type="Proteomes" id="UP000289200">
    <property type="component" value="Unassembled WGS sequence"/>
</dbReference>
<evidence type="ECO:0000256" key="5">
    <source>
        <dbReference type="ARBA" id="ARBA00022618"/>
    </source>
</evidence>
<evidence type="ECO:0000256" key="3">
    <source>
        <dbReference type="ARBA" id="ARBA00013194"/>
    </source>
</evidence>
<evidence type="ECO:0000259" key="15">
    <source>
        <dbReference type="PROSITE" id="PS50059"/>
    </source>
</evidence>
<organism evidence="16 17">
    <name type="scientific">Rhodoplanes serenus</name>
    <dbReference type="NCBI Taxonomy" id="200615"/>
    <lineage>
        <taxon>Bacteria</taxon>
        <taxon>Pseudomonadati</taxon>
        <taxon>Pseudomonadota</taxon>
        <taxon>Alphaproteobacteria</taxon>
        <taxon>Hyphomicrobiales</taxon>
        <taxon>Nitrobacteraceae</taxon>
        <taxon>Rhodoplanes</taxon>
    </lineage>
</organism>
<name>A0A447CZ98_9BRAD</name>
<dbReference type="GO" id="GO:0003755">
    <property type="term" value="F:peptidyl-prolyl cis-trans isomerase activity"/>
    <property type="evidence" value="ECO:0007669"/>
    <property type="project" value="UniProtKB-UniRule"/>
</dbReference>
<evidence type="ECO:0000256" key="12">
    <source>
        <dbReference type="HAMAP-Rule" id="MF_00303"/>
    </source>
</evidence>
<feature type="domain" description="PPIase FKBP-type" evidence="15">
    <location>
        <begin position="171"/>
        <end position="251"/>
    </location>
</feature>
<dbReference type="GO" id="GO:0044183">
    <property type="term" value="F:protein folding chaperone"/>
    <property type="evidence" value="ECO:0007669"/>
    <property type="project" value="TreeGrafter"/>
</dbReference>
<comment type="domain">
    <text evidence="12">Consists of 3 domains; the N-terminus binds the ribosome, the middle domain has PPIase activity, while the C-terminus has intrinsic chaperone activity on its own.</text>
</comment>
<dbReference type="Pfam" id="PF05698">
    <property type="entry name" value="Trigger_C"/>
    <property type="match status" value="1"/>
</dbReference>
<dbReference type="GO" id="GO:0051301">
    <property type="term" value="P:cell division"/>
    <property type="evidence" value="ECO:0007669"/>
    <property type="project" value="UniProtKB-KW"/>
</dbReference>
<dbReference type="InterPro" id="IPR001179">
    <property type="entry name" value="PPIase_FKBP_dom"/>
</dbReference>
<dbReference type="EMBL" id="UWOC01000172">
    <property type="protein sequence ID" value="VCU10568.1"/>
    <property type="molecule type" value="Genomic_DNA"/>
</dbReference>
<comment type="subcellular location">
    <subcellularLocation>
        <location evidence="12">Cytoplasm</location>
    </subcellularLocation>
    <text evidence="12">About half TF is bound to the ribosome near the polypeptide exit tunnel while the other half is free in the cytoplasm.</text>
</comment>
<evidence type="ECO:0000313" key="16">
    <source>
        <dbReference type="EMBL" id="VCU10568.1"/>
    </source>
</evidence>
<keyword evidence="9 12" id="KW-0131">Cell cycle</keyword>
<dbReference type="InterPro" id="IPR037041">
    <property type="entry name" value="Trigger_fac_C_sf"/>
</dbReference>
<proteinExistence type="inferred from homology"/>
<evidence type="ECO:0000256" key="10">
    <source>
        <dbReference type="ARBA" id="ARBA00024849"/>
    </source>
</evidence>
<evidence type="ECO:0000256" key="9">
    <source>
        <dbReference type="ARBA" id="ARBA00023306"/>
    </source>
</evidence>
<dbReference type="OrthoDB" id="9767721at2"/>
<keyword evidence="12" id="KW-0963">Cytoplasm</keyword>
<dbReference type="InterPro" id="IPR008881">
    <property type="entry name" value="Trigger_fac_ribosome-bd_bac"/>
</dbReference>
<dbReference type="NCBIfam" id="TIGR00115">
    <property type="entry name" value="tig"/>
    <property type="match status" value="1"/>
</dbReference>
<dbReference type="InterPro" id="IPR036611">
    <property type="entry name" value="Trigger_fac_ribosome-bd_sf"/>
</dbReference>
<evidence type="ECO:0000256" key="6">
    <source>
        <dbReference type="ARBA" id="ARBA00023110"/>
    </source>
</evidence>
<keyword evidence="17" id="KW-1185">Reference proteome</keyword>
<comment type="similarity">
    <text evidence="2 12 14">Belongs to the FKBP-type PPIase family. Tig subfamily.</text>
</comment>
<dbReference type="PANTHER" id="PTHR30560">
    <property type="entry name" value="TRIGGER FACTOR CHAPERONE AND PEPTIDYL-PROLYL CIS/TRANS ISOMERASE"/>
    <property type="match status" value="1"/>
</dbReference>
<dbReference type="Pfam" id="PF05697">
    <property type="entry name" value="Trigger_N"/>
    <property type="match status" value="1"/>
</dbReference>
<keyword evidence="8 12" id="KW-0413">Isomerase</keyword>
<dbReference type="GO" id="GO:0043335">
    <property type="term" value="P:protein unfolding"/>
    <property type="evidence" value="ECO:0007669"/>
    <property type="project" value="TreeGrafter"/>
</dbReference>
<evidence type="ECO:0000256" key="14">
    <source>
        <dbReference type="RuleBase" id="RU003914"/>
    </source>
</evidence>
<dbReference type="HAMAP" id="MF_00303">
    <property type="entry name" value="Trigger_factor_Tig"/>
    <property type="match status" value="1"/>
</dbReference>
<evidence type="ECO:0000256" key="4">
    <source>
        <dbReference type="ARBA" id="ARBA00016902"/>
    </source>
</evidence>
<dbReference type="SUPFAM" id="SSF109998">
    <property type="entry name" value="Triger factor/SurA peptide-binding domain-like"/>
    <property type="match status" value="1"/>
</dbReference>